<protein>
    <submittedName>
        <fullName evidence="1">Uncharacterized protein</fullName>
    </submittedName>
</protein>
<proteinExistence type="predicted"/>
<evidence type="ECO:0000313" key="1">
    <source>
        <dbReference type="EMBL" id="KAF6754764.1"/>
    </source>
</evidence>
<dbReference type="EMBL" id="JACGCI010000033">
    <property type="protein sequence ID" value="KAF6754764.1"/>
    <property type="molecule type" value="Genomic_DNA"/>
</dbReference>
<dbReference type="AlphaFoldDB" id="A0A8H6HX43"/>
<keyword evidence="2" id="KW-1185">Reference proteome</keyword>
<evidence type="ECO:0000313" key="2">
    <source>
        <dbReference type="Proteomes" id="UP000521943"/>
    </source>
</evidence>
<comment type="caution">
    <text evidence="1">The sequence shown here is derived from an EMBL/GenBank/DDBJ whole genome shotgun (WGS) entry which is preliminary data.</text>
</comment>
<dbReference type="Proteomes" id="UP000521943">
    <property type="component" value="Unassembled WGS sequence"/>
</dbReference>
<organism evidence="1 2">
    <name type="scientific">Ephemerocybe angulata</name>
    <dbReference type="NCBI Taxonomy" id="980116"/>
    <lineage>
        <taxon>Eukaryota</taxon>
        <taxon>Fungi</taxon>
        <taxon>Dikarya</taxon>
        <taxon>Basidiomycota</taxon>
        <taxon>Agaricomycotina</taxon>
        <taxon>Agaricomycetes</taxon>
        <taxon>Agaricomycetidae</taxon>
        <taxon>Agaricales</taxon>
        <taxon>Agaricineae</taxon>
        <taxon>Psathyrellaceae</taxon>
        <taxon>Ephemerocybe</taxon>
    </lineage>
</organism>
<accession>A0A8H6HX43</accession>
<gene>
    <name evidence="1" type="ORF">DFP72DRAFT_1045899</name>
</gene>
<dbReference type="OrthoDB" id="2914771at2759"/>
<sequence>MFLLTCIFDPSFDATQSQATILSLSHVNSQWGNVSLTIPELWHRLLLFDLNSDVNEVERPICDARKPWLKELLRFSDPLPIDIGIAGSPVELEHLHRIR</sequence>
<name>A0A8H6HX43_9AGAR</name>
<reference evidence="1 2" key="1">
    <citation type="submission" date="2020-07" db="EMBL/GenBank/DDBJ databases">
        <title>Comparative genomics of pyrophilous fungi reveals a link between fire events and developmental genes.</title>
        <authorList>
            <consortium name="DOE Joint Genome Institute"/>
            <person name="Steindorff A.S."/>
            <person name="Carver A."/>
            <person name="Calhoun S."/>
            <person name="Stillman K."/>
            <person name="Liu H."/>
            <person name="Lipzen A."/>
            <person name="Pangilinan J."/>
            <person name="Labutti K."/>
            <person name="Bruns T.D."/>
            <person name="Grigoriev I.V."/>
        </authorList>
    </citation>
    <scope>NUCLEOTIDE SEQUENCE [LARGE SCALE GENOMIC DNA]</scope>
    <source>
        <strain evidence="1 2">CBS 144469</strain>
    </source>
</reference>
<feature type="non-terminal residue" evidence="1">
    <location>
        <position position="99"/>
    </location>
</feature>